<proteinExistence type="predicted"/>
<dbReference type="Pfam" id="PF05368">
    <property type="entry name" value="NmrA"/>
    <property type="match status" value="1"/>
</dbReference>
<dbReference type="InterPro" id="IPR051609">
    <property type="entry name" value="NmrA/Isoflavone_reductase-like"/>
</dbReference>
<dbReference type="Proteomes" id="UP000510686">
    <property type="component" value="Chromosome 2"/>
</dbReference>
<organism evidence="4 5">
    <name type="scientific">Metarhizium brunneum</name>
    <dbReference type="NCBI Taxonomy" id="500148"/>
    <lineage>
        <taxon>Eukaryota</taxon>
        <taxon>Fungi</taxon>
        <taxon>Dikarya</taxon>
        <taxon>Ascomycota</taxon>
        <taxon>Pezizomycotina</taxon>
        <taxon>Sordariomycetes</taxon>
        <taxon>Hypocreomycetidae</taxon>
        <taxon>Hypocreales</taxon>
        <taxon>Clavicipitaceae</taxon>
        <taxon>Metarhizium</taxon>
    </lineage>
</organism>
<dbReference type="Gene3D" id="3.40.50.720">
    <property type="entry name" value="NAD(P)-binding Rossmann-like Domain"/>
    <property type="match status" value="1"/>
</dbReference>
<protein>
    <recommendedName>
        <fullName evidence="3">NmrA-like domain-containing protein</fullName>
    </recommendedName>
</protein>
<name>A0A7D5YQD2_9HYPO</name>
<dbReference type="InterPro" id="IPR008030">
    <property type="entry name" value="NmrA-like"/>
</dbReference>
<dbReference type="RefSeq" id="XP_014539253.1">
    <property type="nucleotide sequence ID" value="XM_014683767.1"/>
</dbReference>
<keyword evidence="5" id="KW-1185">Reference proteome</keyword>
<dbReference type="GO" id="GO:0016491">
    <property type="term" value="F:oxidoreductase activity"/>
    <property type="evidence" value="ECO:0007669"/>
    <property type="project" value="UniProtKB-KW"/>
</dbReference>
<dbReference type="GeneID" id="26247953"/>
<dbReference type="EMBL" id="CP058933">
    <property type="protein sequence ID" value="QLI68140.1"/>
    <property type="molecule type" value="Genomic_DNA"/>
</dbReference>
<gene>
    <name evidence="4" type="ORF">G6M90_00g031180</name>
</gene>
<dbReference type="PANTHER" id="PTHR47706">
    <property type="entry name" value="NMRA-LIKE FAMILY PROTEIN"/>
    <property type="match status" value="1"/>
</dbReference>
<dbReference type="AlphaFoldDB" id="A0A7D5YQD2"/>
<evidence type="ECO:0000259" key="3">
    <source>
        <dbReference type="Pfam" id="PF05368"/>
    </source>
</evidence>
<accession>A0A7D5YQD2</accession>
<keyword evidence="1" id="KW-0521">NADP</keyword>
<dbReference type="PANTHER" id="PTHR47706:SF7">
    <property type="entry name" value="CIPA-LIKE, PUTATIVE (AFU_ORTHOLOGUE AFUA_1G01630)-RELATED"/>
    <property type="match status" value="1"/>
</dbReference>
<reference evidence="4 5" key="1">
    <citation type="submission" date="2020-07" db="EMBL/GenBank/DDBJ databases">
        <title>Telomere length de novo assembly of all 7 chromosomes of the fungus, Metarhizium brunneum, using a novel assembly pipeline.</title>
        <authorList>
            <person name="Saud z."/>
            <person name="Kortsinoglou A."/>
            <person name="Kouvelis V.N."/>
            <person name="Butt T.M."/>
        </authorList>
    </citation>
    <scope>NUCLEOTIDE SEQUENCE [LARGE SCALE GENOMIC DNA]</scope>
    <source>
        <strain evidence="4 5">4556</strain>
    </source>
</reference>
<dbReference type="OrthoDB" id="419598at2759"/>
<sequence>MSQEYAKNQPKGFSNHIERVAIVGAGGRLGGFIIKELCKTGKHTVTAITRATSTTKLPDSVQAALVDYDDEDSLVKALHGQQFLIITLAFDAPGDTQPKLIRAAAKAGVPYVMPNWFAFDFANEQLMKDTPVPPEVEGVSSLIESLGVSSWVVLTTGLWYEYVLYSDNYGIDIRNRSVLWIDDARVRYSSSTWPQMAKAITALVSLKEFPDDENDKLPTLSQLRNNVVYIASFSPTQKEVFNSVKKATGTSDKDWTFTSKTSKDHYEEGAAKTQKGDLSGFGTQIFGRLSFPTGEGDYESRRGLHNKTLGLSIEDIDAYTGIVVEAISSNQGLYAGTVVAPVSSHKALSAQGRDI</sequence>
<evidence type="ECO:0000313" key="4">
    <source>
        <dbReference type="EMBL" id="QLI68140.1"/>
    </source>
</evidence>
<evidence type="ECO:0000313" key="5">
    <source>
        <dbReference type="Proteomes" id="UP000510686"/>
    </source>
</evidence>
<keyword evidence="2" id="KW-0560">Oxidoreductase</keyword>
<dbReference type="SUPFAM" id="SSF51735">
    <property type="entry name" value="NAD(P)-binding Rossmann-fold domains"/>
    <property type="match status" value="1"/>
</dbReference>
<feature type="domain" description="NmrA-like" evidence="3">
    <location>
        <begin position="19"/>
        <end position="120"/>
    </location>
</feature>
<dbReference type="InterPro" id="IPR036291">
    <property type="entry name" value="NAD(P)-bd_dom_sf"/>
</dbReference>
<evidence type="ECO:0000256" key="1">
    <source>
        <dbReference type="ARBA" id="ARBA00022857"/>
    </source>
</evidence>
<dbReference type="KEGG" id="mbrn:26247953"/>
<evidence type="ECO:0000256" key="2">
    <source>
        <dbReference type="ARBA" id="ARBA00023002"/>
    </source>
</evidence>